<dbReference type="Pfam" id="PF14703">
    <property type="entry name" value="PHM7_cyt"/>
    <property type="match status" value="1"/>
</dbReference>
<evidence type="ECO:0000259" key="11">
    <source>
        <dbReference type="Pfam" id="PF14703"/>
    </source>
</evidence>
<keyword evidence="6 8" id="KW-0472">Membrane</keyword>
<dbReference type="Pfam" id="PF02714">
    <property type="entry name" value="RSN1_7TM"/>
    <property type="match status" value="1"/>
</dbReference>
<reference evidence="12 13" key="1">
    <citation type="journal article" date="2017" name="Mycologia">
        <title>Bifiguratus adelaidae, gen. et sp. nov., a new member of Mucoromycotina in endophytic and soil-dwelling habitats.</title>
        <authorList>
            <person name="Torres-Cruz T.J."/>
            <person name="Billingsley Tobias T.L."/>
            <person name="Almatruk M."/>
            <person name="Hesse C."/>
            <person name="Kuske C.R."/>
            <person name="Desiro A."/>
            <person name="Benucci G.M."/>
            <person name="Bonito G."/>
            <person name="Stajich J.E."/>
            <person name="Dunlap C."/>
            <person name="Arnold A.E."/>
            <person name="Porras-Alfaro A."/>
        </authorList>
    </citation>
    <scope>NUCLEOTIDE SEQUENCE [LARGE SCALE GENOMIC DNA]</scope>
    <source>
        <strain evidence="12 13">AZ0501</strain>
    </source>
</reference>
<feature type="transmembrane region" description="Helical" evidence="8">
    <location>
        <begin position="140"/>
        <end position="161"/>
    </location>
</feature>
<feature type="transmembrane region" description="Helical" evidence="8">
    <location>
        <begin position="204"/>
        <end position="224"/>
    </location>
</feature>
<dbReference type="GO" id="GO:0005227">
    <property type="term" value="F:calcium-activated cation channel activity"/>
    <property type="evidence" value="ECO:0007669"/>
    <property type="project" value="InterPro"/>
</dbReference>
<feature type="transmembrane region" description="Helical" evidence="8">
    <location>
        <begin position="673"/>
        <end position="702"/>
    </location>
</feature>
<evidence type="ECO:0000313" key="13">
    <source>
        <dbReference type="Proteomes" id="UP000242875"/>
    </source>
</evidence>
<accession>A0A261XZW5</accession>
<dbReference type="Pfam" id="PF13967">
    <property type="entry name" value="RSN1_TM"/>
    <property type="match status" value="1"/>
</dbReference>
<dbReference type="PANTHER" id="PTHR13018:SF5">
    <property type="entry name" value="RE44586P"/>
    <property type="match status" value="1"/>
</dbReference>
<dbReference type="InterPro" id="IPR045122">
    <property type="entry name" value="Csc1-like"/>
</dbReference>
<dbReference type="InterPro" id="IPR032880">
    <property type="entry name" value="CSC1/OSCA1-like_N"/>
</dbReference>
<evidence type="ECO:0000313" key="12">
    <source>
        <dbReference type="EMBL" id="OZJ03881.1"/>
    </source>
</evidence>
<dbReference type="GO" id="GO:0005886">
    <property type="term" value="C:plasma membrane"/>
    <property type="evidence" value="ECO:0007669"/>
    <property type="project" value="TreeGrafter"/>
</dbReference>
<feature type="domain" description="CSC1/OSCA1-like cytosolic" evidence="11">
    <location>
        <begin position="248"/>
        <end position="461"/>
    </location>
</feature>
<keyword evidence="4 8" id="KW-0812">Transmembrane</keyword>
<feature type="transmembrane region" description="Helical" evidence="8">
    <location>
        <begin position="528"/>
        <end position="548"/>
    </location>
</feature>
<feature type="transmembrane region" description="Helical" evidence="8">
    <location>
        <begin position="751"/>
        <end position="770"/>
    </location>
</feature>
<keyword evidence="5 8" id="KW-1133">Transmembrane helix</keyword>
<comment type="caution">
    <text evidence="12">The sequence shown here is derived from an EMBL/GenBank/DDBJ whole genome shotgun (WGS) entry which is preliminary data.</text>
</comment>
<keyword evidence="3" id="KW-0813">Transport</keyword>
<evidence type="ECO:0000256" key="1">
    <source>
        <dbReference type="ARBA" id="ARBA00004141"/>
    </source>
</evidence>
<feature type="transmembrane region" description="Helical" evidence="8">
    <location>
        <begin position="722"/>
        <end position="739"/>
    </location>
</feature>
<proteinExistence type="inferred from homology"/>
<protein>
    <recommendedName>
        <fullName evidence="14">CSC1/OSCA1-like 7TM region domain-containing protein</fullName>
    </recommendedName>
</protein>
<evidence type="ECO:0008006" key="14">
    <source>
        <dbReference type="Google" id="ProtNLM"/>
    </source>
</evidence>
<sequence length="995" mass="113850">MEKTGLVYTSKVDVLSTLAPLAVDDSWCWPIFDPNCTTNSTEPPGTPQWNAKNTTGILTQLTISMAIAVLALLLFVFLRRHFPSIYMPRRHMKRNPPPKLPNGFLNWIVPLCQISHASIMEQNGLDAVVMLHFLLTAIKLFGVCTFFALVVLVPLNAIAGISNASNASNKSGHPGEQPEPRYLSSYLSTLFDFTITSSEKEANYLAAFLFFTWFFTFLAYYFLFMNYREYVRLRWSHLMHLTKTVPERTIMVAGIPRHLRTDKALAEYYESLNIGNVESAHVVRHVDRLKDMLEARAHYLRRLERAHAEYWGNPSYRQDYDPEAVIEEVEKRRLELLQNPDASSGVATLRREPGINGGRPSAEPLLPISHERKRPTVKTGPFYLFGPRRDAIEYFTEKFVVEDLKVLQARSTQTYKSTTVGFVTFEHVRSAVIASQTIVSNEPFWCRTQMAPEPRDVYWTNVTIRGRERALRELFVQMILVLLVFFWVIPIGLISILTSEQTIFKIMPPGFAKAVANSVILQSIVKGFLPTLAVIVFMALLPMIMEYLGKLQGVTSRSELEESTMSKYFFFLLFNVLLVFTIASTFWKTFVDIAHDPTSIPSILAEKLPSVAPYFVNYIILSGIGLMPLQLLLNGSAITRGFEFAFLCKTPREYAEALAPEQFKYGWHYPQPILVFIIVMVYSTIFPLILLFGTVYFCITYVVYKYQLLYVYFHPYESSGRAWPLVFSRIMVGMVIYHLTMTGLFLLRKEFVLGAFCLPLVGITYLYKYLMNTAYRDSSRYLPLEMLRDKNNPAICEDNDDNELAIYSDTNMPFERQRTWGEASLNVVKFSHVVRGVLNKLETPSIQRDVLNIKQRTLPVASASNVLDEDNYEAESIPYTDFREPPMTLFPGVLDTGLRRYAHPALIGALPKIWPPMKAGETNQLKKDRMRRKSRQSLAQRGLKFYGAIQGPPNPLICSEEPESSLPDVPEEDTFSIHKTYYHHPERRATLEEAE</sequence>
<comment type="similarity">
    <text evidence="2">Belongs to the CSC1 (TC 1.A.17) family.</text>
</comment>
<feature type="region of interest" description="Disordered" evidence="7">
    <location>
        <begin position="345"/>
        <end position="366"/>
    </location>
</feature>
<feature type="transmembrane region" description="Helical" evidence="8">
    <location>
        <begin position="568"/>
        <end position="591"/>
    </location>
</feature>
<dbReference type="EMBL" id="MVBO01000064">
    <property type="protein sequence ID" value="OZJ03881.1"/>
    <property type="molecule type" value="Genomic_DNA"/>
</dbReference>
<evidence type="ECO:0000256" key="3">
    <source>
        <dbReference type="ARBA" id="ARBA00022448"/>
    </source>
</evidence>
<dbReference type="InterPro" id="IPR003864">
    <property type="entry name" value="CSC1/OSCA1-like_7TM"/>
</dbReference>
<feature type="domain" description="CSC1/OSCA1-like N-terminal transmembrane" evidence="10">
    <location>
        <begin position="57"/>
        <end position="224"/>
    </location>
</feature>
<organism evidence="12 13">
    <name type="scientific">Bifiguratus adelaidae</name>
    <dbReference type="NCBI Taxonomy" id="1938954"/>
    <lineage>
        <taxon>Eukaryota</taxon>
        <taxon>Fungi</taxon>
        <taxon>Fungi incertae sedis</taxon>
        <taxon>Mucoromycota</taxon>
        <taxon>Mucoromycotina</taxon>
        <taxon>Endogonomycetes</taxon>
        <taxon>Endogonales</taxon>
        <taxon>Endogonales incertae sedis</taxon>
        <taxon>Bifiguratus</taxon>
    </lineage>
</organism>
<feature type="transmembrane region" description="Helical" evidence="8">
    <location>
        <begin position="474"/>
        <end position="497"/>
    </location>
</feature>
<evidence type="ECO:0000256" key="8">
    <source>
        <dbReference type="SAM" id="Phobius"/>
    </source>
</evidence>
<dbReference type="InterPro" id="IPR027815">
    <property type="entry name" value="CSC1/OSCA1-like_cyt"/>
</dbReference>
<feature type="transmembrane region" description="Helical" evidence="8">
    <location>
        <begin position="57"/>
        <end position="79"/>
    </location>
</feature>
<evidence type="ECO:0000256" key="4">
    <source>
        <dbReference type="ARBA" id="ARBA00022692"/>
    </source>
</evidence>
<feature type="transmembrane region" description="Helical" evidence="8">
    <location>
        <begin position="611"/>
        <end position="633"/>
    </location>
</feature>
<keyword evidence="13" id="KW-1185">Reference proteome</keyword>
<evidence type="ECO:0000256" key="2">
    <source>
        <dbReference type="ARBA" id="ARBA00007779"/>
    </source>
</evidence>
<comment type="subcellular location">
    <subcellularLocation>
        <location evidence="1">Membrane</location>
        <topology evidence="1">Multi-pass membrane protein</topology>
    </subcellularLocation>
</comment>
<feature type="domain" description="CSC1/OSCA1-like 7TM region" evidence="9">
    <location>
        <begin position="472"/>
        <end position="745"/>
    </location>
</feature>
<evidence type="ECO:0000256" key="6">
    <source>
        <dbReference type="ARBA" id="ARBA00023136"/>
    </source>
</evidence>
<dbReference type="PANTHER" id="PTHR13018">
    <property type="entry name" value="PROBABLE MEMBRANE PROTEIN DUF221-RELATED"/>
    <property type="match status" value="1"/>
</dbReference>
<dbReference type="AlphaFoldDB" id="A0A261XZW5"/>
<evidence type="ECO:0000256" key="7">
    <source>
        <dbReference type="SAM" id="MobiDB-lite"/>
    </source>
</evidence>
<name>A0A261XZW5_9FUNG</name>
<evidence type="ECO:0000256" key="5">
    <source>
        <dbReference type="ARBA" id="ARBA00022989"/>
    </source>
</evidence>
<gene>
    <name evidence="12" type="ORF">BZG36_03954</name>
</gene>
<dbReference type="OrthoDB" id="1689567at2759"/>
<evidence type="ECO:0000259" key="9">
    <source>
        <dbReference type="Pfam" id="PF02714"/>
    </source>
</evidence>
<evidence type="ECO:0000259" key="10">
    <source>
        <dbReference type="Pfam" id="PF13967"/>
    </source>
</evidence>
<feature type="region of interest" description="Disordered" evidence="7">
    <location>
        <begin position="946"/>
        <end position="995"/>
    </location>
</feature>
<dbReference type="Proteomes" id="UP000242875">
    <property type="component" value="Unassembled WGS sequence"/>
</dbReference>
<feature type="compositionally biased region" description="Basic and acidic residues" evidence="7">
    <location>
        <begin position="983"/>
        <end position="995"/>
    </location>
</feature>